<dbReference type="PATRIC" id="fig|1457173.3.peg.372"/>
<dbReference type="InterPro" id="IPR050469">
    <property type="entry name" value="Diguanylate_Cyclase"/>
</dbReference>
<dbReference type="Gene3D" id="3.30.70.270">
    <property type="match status" value="1"/>
</dbReference>
<reference evidence="4 5" key="1">
    <citation type="submission" date="2014-01" db="EMBL/GenBank/DDBJ databases">
        <title>Interspecies Systems Biology Uncovers Metabolites Affecting C. elegans Gene Expression and Life History Traits.</title>
        <authorList>
            <person name="Watson E."/>
            <person name="Macneil L.T."/>
            <person name="Ritter A.D."/>
            <person name="Yilmaz L.S."/>
            <person name="Rosebrock A.P."/>
            <person name="Caudy A.A."/>
            <person name="Walhout A.J."/>
        </authorList>
    </citation>
    <scope>NUCLEOTIDE SEQUENCE [LARGE SCALE GENOMIC DNA]</scope>
    <source>
        <strain evidence="4 5">DA1877</strain>
    </source>
</reference>
<dbReference type="Pfam" id="PF00990">
    <property type="entry name" value="GGDEF"/>
    <property type="match status" value="1"/>
</dbReference>
<dbReference type="CDD" id="cd01949">
    <property type="entry name" value="GGDEF"/>
    <property type="match status" value="1"/>
</dbReference>
<dbReference type="EC" id="2.7.7.65" evidence="1"/>
<dbReference type="PANTHER" id="PTHR45138:SF9">
    <property type="entry name" value="DIGUANYLATE CYCLASE DGCM-RELATED"/>
    <property type="match status" value="1"/>
</dbReference>
<evidence type="ECO:0000313" key="5">
    <source>
        <dbReference type="Proteomes" id="UP000020766"/>
    </source>
</evidence>
<feature type="domain" description="GGDEF" evidence="3">
    <location>
        <begin position="206"/>
        <end position="347"/>
    </location>
</feature>
<dbReference type="GO" id="GO:1902201">
    <property type="term" value="P:negative regulation of bacterial-type flagellum-dependent cell motility"/>
    <property type="evidence" value="ECO:0007669"/>
    <property type="project" value="TreeGrafter"/>
</dbReference>
<dbReference type="SUPFAM" id="SSF55781">
    <property type="entry name" value="GAF domain-like"/>
    <property type="match status" value="1"/>
</dbReference>
<dbReference type="SUPFAM" id="SSF55073">
    <property type="entry name" value="Nucleotide cyclase"/>
    <property type="match status" value="1"/>
</dbReference>
<dbReference type="Proteomes" id="UP000020766">
    <property type="component" value="Unassembled WGS sequence"/>
</dbReference>
<dbReference type="EMBL" id="JBOK01000002">
    <property type="protein sequence ID" value="EXU81503.1"/>
    <property type="molecule type" value="Genomic_DNA"/>
</dbReference>
<name>A0A014NPU9_9BURK</name>
<evidence type="ECO:0000256" key="1">
    <source>
        <dbReference type="ARBA" id="ARBA00012528"/>
    </source>
</evidence>
<dbReference type="STRING" id="225991.MA05_01720"/>
<dbReference type="GO" id="GO:0052621">
    <property type="term" value="F:diguanylate cyclase activity"/>
    <property type="evidence" value="ECO:0007669"/>
    <property type="project" value="UniProtKB-EC"/>
</dbReference>
<dbReference type="PROSITE" id="PS50887">
    <property type="entry name" value="GGDEF"/>
    <property type="match status" value="1"/>
</dbReference>
<gene>
    <name evidence="4" type="ORF">AX13_06810</name>
</gene>
<keyword evidence="5" id="KW-1185">Reference proteome</keyword>
<evidence type="ECO:0000259" key="3">
    <source>
        <dbReference type="PROSITE" id="PS50887"/>
    </source>
</evidence>
<accession>A0A014NPU9</accession>
<evidence type="ECO:0000256" key="2">
    <source>
        <dbReference type="ARBA" id="ARBA00034247"/>
    </source>
</evidence>
<dbReference type="Gene3D" id="3.30.450.40">
    <property type="match status" value="1"/>
</dbReference>
<sequence>MFAMDPLLTRLSHSLHQAQSQEELVRPLLEMLEQVTQLESTYLTRIDLEQDLQHVLYARNTQQMQIPEGLSVPWQDTLCQRALSEGRMCTTDVTACWGDSQAARELGIQTYVSAPVRMSDGHLYGTLCAASAQTALLPPDTESVLQLFAKLIAQHVEREQLLQRLQAHNAQLAHQAFTDPLTQLPNRAALREELQRLLARAQRTHSSVLVAFIDLDGFKAVNDRHGHAVGDLLLRTLAQQLHHSLRAGDMVARMGGDEFVVVTPVDGTAREVAVAQQGLEQRLRAASVCDLVLPQGGTLHYPGASVGVVPVSGDLSVDQALQQADHAMYHDKQLRHPRGGRPGSALH</sequence>
<dbReference type="InterPro" id="IPR029016">
    <property type="entry name" value="GAF-like_dom_sf"/>
</dbReference>
<dbReference type="InterPro" id="IPR000160">
    <property type="entry name" value="GGDEF_dom"/>
</dbReference>
<protein>
    <recommendedName>
        <fullName evidence="1">diguanylate cyclase</fullName>
        <ecNumber evidence="1">2.7.7.65</ecNumber>
    </recommendedName>
</protein>
<dbReference type="PANTHER" id="PTHR45138">
    <property type="entry name" value="REGULATORY COMPONENTS OF SENSORY TRANSDUCTION SYSTEM"/>
    <property type="match status" value="1"/>
</dbReference>
<comment type="catalytic activity">
    <reaction evidence="2">
        <text>2 GTP = 3',3'-c-di-GMP + 2 diphosphate</text>
        <dbReference type="Rhea" id="RHEA:24898"/>
        <dbReference type="ChEBI" id="CHEBI:33019"/>
        <dbReference type="ChEBI" id="CHEBI:37565"/>
        <dbReference type="ChEBI" id="CHEBI:58805"/>
        <dbReference type="EC" id="2.7.7.65"/>
    </reaction>
</comment>
<dbReference type="GO" id="GO:0005886">
    <property type="term" value="C:plasma membrane"/>
    <property type="evidence" value="ECO:0007669"/>
    <property type="project" value="TreeGrafter"/>
</dbReference>
<dbReference type="InterPro" id="IPR003018">
    <property type="entry name" value="GAF"/>
</dbReference>
<dbReference type="SMART" id="SM00267">
    <property type="entry name" value="GGDEF"/>
    <property type="match status" value="1"/>
</dbReference>
<comment type="caution">
    <text evidence="4">The sequence shown here is derived from an EMBL/GenBank/DDBJ whole genome shotgun (WGS) entry which is preliminary data.</text>
</comment>
<dbReference type="InterPro" id="IPR043128">
    <property type="entry name" value="Rev_trsase/Diguanyl_cyclase"/>
</dbReference>
<proteinExistence type="predicted"/>
<dbReference type="AlphaFoldDB" id="A0A014NPU9"/>
<dbReference type="SMART" id="SM00065">
    <property type="entry name" value="GAF"/>
    <property type="match status" value="1"/>
</dbReference>
<dbReference type="Pfam" id="PF01590">
    <property type="entry name" value="GAF"/>
    <property type="match status" value="1"/>
</dbReference>
<evidence type="ECO:0000313" key="4">
    <source>
        <dbReference type="EMBL" id="EXU81503.1"/>
    </source>
</evidence>
<dbReference type="GO" id="GO:0043709">
    <property type="term" value="P:cell adhesion involved in single-species biofilm formation"/>
    <property type="evidence" value="ECO:0007669"/>
    <property type="project" value="TreeGrafter"/>
</dbReference>
<dbReference type="InterPro" id="IPR029787">
    <property type="entry name" value="Nucleotide_cyclase"/>
</dbReference>
<organism evidence="4 5">
    <name type="scientific">Comamonas aquatica DA1877</name>
    <dbReference type="NCBI Taxonomy" id="1457173"/>
    <lineage>
        <taxon>Bacteria</taxon>
        <taxon>Pseudomonadati</taxon>
        <taxon>Pseudomonadota</taxon>
        <taxon>Betaproteobacteria</taxon>
        <taxon>Burkholderiales</taxon>
        <taxon>Comamonadaceae</taxon>
        <taxon>Comamonas</taxon>
    </lineage>
</organism>
<dbReference type="NCBIfam" id="TIGR00254">
    <property type="entry name" value="GGDEF"/>
    <property type="match status" value="1"/>
</dbReference>